<organism evidence="9">
    <name type="scientific">uncultured Dysgonomonas sp</name>
    <dbReference type="NCBI Taxonomy" id="206096"/>
    <lineage>
        <taxon>Bacteria</taxon>
        <taxon>Pseudomonadati</taxon>
        <taxon>Bacteroidota</taxon>
        <taxon>Bacteroidia</taxon>
        <taxon>Bacteroidales</taxon>
        <taxon>Dysgonomonadaceae</taxon>
        <taxon>Dysgonomonas</taxon>
        <taxon>environmental samples</taxon>
    </lineage>
</organism>
<dbReference type="PANTHER" id="PTHR33992:SF1">
    <property type="entry name" value="RIBONUCLEASE P PROTEIN COMPONENT"/>
    <property type="match status" value="1"/>
</dbReference>
<keyword evidence="4 7" id="KW-0255">Endonuclease</keyword>
<dbReference type="SUPFAM" id="SSF54211">
    <property type="entry name" value="Ribosomal protein S5 domain 2-like"/>
    <property type="match status" value="1"/>
</dbReference>
<dbReference type="GO" id="GO:0004526">
    <property type="term" value="F:ribonuclease P activity"/>
    <property type="evidence" value="ECO:0007669"/>
    <property type="project" value="UniProtKB-UniRule"/>
</dbReference>
<name>A0A212K2N0_9BACT</name>
<dbReference type="RefSeq" id="WP_296943824.1">
    <property type="nucleotide sequence ID" value="NZ_LT599032.1"/>
</dbReference>
<evidence type="ECO:0000313" key="9">
    <source>
        <dbReference type="EMBL" id="SBW06000.1"/>
    </source>
</evidence>
<evidence type="ECO:0000256" key="4">
    <source>
        <dbReference type="ARBA" id="ARBA00022759"/>
    </source>
</evidence>
<accession>A0A212K2N0</accession>
<gene>
    <name evidence="7 9" type="primary">rnpA</name>
    <name evidence="9" type="ORF">KL86DYS1_31259</name>
</gene>
<dbReference type="GO" id="GO:0042781">
    <property type="term" value="F:3'-tRNA processing endoribonuclease activity"/>
    <property type="evidence" value="ECO:0007669"/>
    <property type="project" value="TreeGrafter"/>
</dbReference>
<evidence type="ECO:0000256" key="3">
    <source>
        <dbReference type="ARBA" id="ARBA00022722"/>
    </source>
</evidence>
<dbReference type="NCBIfam" id="TIGR00188">
    <property type="entry name" value="rnpA"/>
    <property type="match status" value="1"/>
</dbReference>
<protein>
    <recommendedName>
        <fullName evidence="7 8">Ribonuclease P protein component</fullName>
        <shortName evidence="7">RNase P protein</shortName>
        <shortName evidence="7">RNaseP protein</shortName>
        <ecNumber evidence="7 8">3.1.26.5</ecNumber>
    </recommendedName>
    <alternativeName>
        <fullName evidence="7">Protein C5</fullName>
    </alternativeName>
</protein>
<dbReference type="GO" id="GO:0001682">
    <property type="term" value="P:tRNA 5'-leader removal"/>
    <property type="evidence" value="ECO:0007669"/>
    <property type="project" value="UniProtKB-UniRule"/>
</dbReference>
<keyword evidence="6 7" id="KW-0694">RNA-binding</keyword>
<comment type="similarity">
    <text evidence="7">Belongs to the RnpA family.</text>
</comment>
<evidence type="ECO:0000256" key="2">
    <source>
        <dbReference type="ARBA" id="ARBA00022694"/>
    </source>
</evidence>
<dbReference type="Pfam" id="PF00825">
    <property type="entry name" value="Ribonuclease_P"/>
    <property type="match status" value="1"/>
</dbReference>
<dbReference type="AlphaFoldDB" id="A0A212K2N0"/>
<comment type="catalytic activity">
    <reaction evidence="7">
        <text>Endonucleolytic cleavage of RNA, removing 5'-extranucleotides from tRNA precursor.</text>
        <dbReference type="EC" id="3.1.26.5"/>
    </reaction>
</comment>
<dbReference type="InterPro" id="IPR014721">
    <property type="entry name" value="Ribsml_uS5_D2-typ_fold_subgr"/>
</dbReference>
<dbReference type="EMBL" id="FLUM01000003">
    <property type="protein sequence ID" value="SBW06000.1"/>
    <property type="molecule type" value="Genomic_DNA"/>
</dbReference>
<keyword evidence="3 7" id="KW-0540">Nuclease</keyword>
<dbReference type="InterPro" id="IPR000100">
    <property type="entry name" value="RNase_P"/>
</dbReference>
<dbReference type="EC" id="3.1.26.5" evidence="7 8"/>
<evidence type="ECO:0000256" key="8">
    <source>
        <dbReference type="NCBIfam" id="TIGR00188"/>
    </source>
</evidence>
<dbReference type="InterPro" id="IPR020539">
    <property type="entry name" value="RNase_P_CS"/>
</dbReference>
<reference evidence="9" key="1">
    <citation type="submission" date="2016-04" db="EMBL/GenBank/DDBJ databases">
        <authorList>
            <person name="Evans L.H."/>
            <person name="Alamgir A."/>
            <person name="Owens N."/>
            <person name="Weber N.D."/>
            <person name="Virtaneva K."/>
            <person name="Barbian K."/>
            <person name="Babar A."/>
            <person name="Rosenke K."/>
        </authorList>
    </citation>
    <scope>NUCLEOTIDE SEQUENCE</scope>
    <source>
        <strain evidence="9">86-1</strain>
    </source>
</reference>
<dbReference type="HAMAP" id="MF_00227">
    <property type="entry name" value="RNase_P"/>
    <property type="match status" value="1"/>
</dbReference>
<dbReference type="PANTHER" id="PTHR33992">
    <property type="entry name" value="RIBONUCLEASE P PROTEIN COMPONENT"/>
    <property type="match status" value="1"/>
</dbReference>
<dbReference type="GO" id="GO:0000049">
    <property type="term" value="F:tRNA binding"/>
    <property type="evidence" value="ECO:0007669"/>
    <property type="project" value="UniProtKB-UniRule"/>
</dbReference>
<keyword evidence="5 7" id="KW-0378">Hydrolase</keyword>
<dbReference type="PROSITE" id="PS00648">
    <property type="entry name" value="RIBONUCLEASE_P"/>
    <property type="match status" value="1"/>
</dbReference>
<proteinExistence type="inferred from homology"/>
<evidence type="ECO:0000256" key="7">
    <source>
        <dbReference type="HAMAP-Rule" id="MF_00227"/>
    </source>
</evidence>
<comment type="subunit">
    <text evidence="7">Consists of a catalytic RNA component (M1 or rnpB) and a protein subunit.</text>
</comment>
<dbReference type="InterPro" id="IPR020568">
    <property type="entry name" value="Ribosomal_Su5_D2-typ_SF"/>
</dbReference>
<evidence type="ECO:0000256" key="5">
    <source>
        <dbReference type="ARBA" id="ARBA00022801"/>
    </source>
</evidence>
<comment type="function">
    <text evidence="1 7">RNaseP catalyzes the removal of the 5'-leader sequence from pre-tRNA to produce the mature 5'-terminus. It can also cleave other RNA substrates such as 4.5S RNA. The protein component plays an auxiliary but essential role in vivo by binding to the 5'-leader sequence and broadening the substrate specificity of the ribozyme.</text>
</comment>
<evidence type="ECO:0000256" key="1">
    <source>
        <dbReference type="ARBA" id="ARBA00002663"/>
    </source>
</evidence>
<sequence>MNTEVSPKKNTLAKEERLCSTKSIDKLFSSGESFVAYPLRVVYLIEDDTESEKQIASILVSVSKKKFKRAVKRNRVKRLVKEAFRLNKGAYQDLLRSGDKRMDIAFLYLKNELPVYTEIEKAILKTITVLSERLKGGKQ</sequence>
<keyword evidence="2 7" id="KW-0819">tRNA processing</keyword>
<dbReference type="Gene3D" id="3.30.230.10">
    <property type="match status" value="1"/>
</dbReference>
<evidence type="ECO:0000256" key="6">
    <source>
        <dbReference type="ARBA" id="ARBA00022884"/>
    </source>
</evidence>
<dbReference type="GO" id="GO:0030677">
    <property type="term" value="C:ribonuclease P complex"/>
    <property type="evidence" value="ECO:0007669"/>
    <property type="project" value="TreeGrafter"/>
</dbReference>